<sequence>MTSGNILTRAHPLKTATALIAFSLLGSCATTKTPPPIADQGSIGDADAPQVVYRNKGPYKDPLVTTQHSEPQTQSQVTPGHTANINEAQAEPAPARQNVSANRGGLFTAQAQPAVQTEGNNSIVPSRMPSRSIQATVASVYSLQTPLEQDASIQPTEPAPVMPIEQQSRRPTKAEILAGLAPDPSKRQNMQKIRESDAPGQSITTQTAPAQNAPAMATQLTAAETAQLQASIPTATPASANSTAASQMEQIQGAPEAKGMTRDSFIKKFLAKLRK</sequence>
<dbReference type="EMBL" id="SSOA01000001">
    <property type="protein sequence ID" value="THF54052.1"/>
    <property type="molecule type" value="Genomic_DNA"/>
</dbReference>
<feature type="compositionally biased region" description="Low complexity" evidence="1">
    <location>
        <begin position="204"/>
        <end position="215"/>
    </location>
</feature>
<evidence type="ECO:0008006" key="4">
    <source>
        <dbReference type="Google" id="ProtNLM"/>
    </source>
</evidence>
<proteinExistence type="predicted"/>
<comment type="caution">
    <text evidence="2">The sequence shown here is derived from an EMBL/GenBank/DDBJ whole genome shotgun (WGS) entry which is preliminary data.</text>
</comment>
<evidence type="ECO:0000313" key="2">
    <source>
        <dbReference type="EMBL" id="THF54052.1"/>
    </source>
</evidence>
<evidence type="ECO:0000256" key="1">
    <source>
        <dbReference type="SAM" id="MobiDB-lite"/>
    </source>
</evidence>
<dbReference type="RefSeq" id="WP_190234949.1">
    <property type="nucleotide sequence ID" value="NZ_SSOA01000001.1"/>
</dbReference>
<evidence type="ECO:0000313" key="3">
    <source>
        <dbReference type="Proteomes" id="UP000310754"/>
    </source>
</evidence>
<feature type="region of interest" description="Disordered" evidence="1">
    <location>
        <begin position="228"/>
        <end position="263"/>
    </location>
</feature>
<keyword evidence="3" id="KW-1185">Reference proteome</keyword>
<gene>
    <name evidence="2" type="ORF">E6C51_02860</name>
</gene>
<dbReference type="AlphaFoldDB" id="A0A4S4A6A2"/>
<organism evidence="2 3">
    <name type="scientific">Allorhizobium terrae</name>
    <dbReference type="NCBI Taxonomy" id="1848972"/>
    <lineage>
        <taxon>Bacteria</taxon>
        <taxon>Pseudomonadati</taxon>
        <taxon>Pseudomonadota</taxon>
        <taxon>Alphaproteobacteria</taxon>
        <taxon>Hyphomicrobiales</taxon>
        <taxon>Rhizobiaceae</taxon>
        <taxon>Rhizobium/Agrobacterium group</taxon>
        <taxon>Allorhizobium</taxon>
    </lineage>
</organism>
<dbReference type="Proteomes" id="UP000310754">
    <property type="component" value="Unassembled WGS sequence"/>
</dbReference>
<accession>A0A4S4A6A2</accession>
<feature type="region of interest" description="Disordered" evidence="1">
    <location>
        <begin position="179"/>
        <end position="215"/>
    </location>
</feature>
<feature type="compositionally biased region" description="Low complexity" evidence="1">
    <location>
        <begin position="228"/>
        <end position="246"/>
    </location>
</feature>
<protein>
    <recommendedName>
        <fullName evidence="4">DUF3035 domain-containing protein</fullName>
    </recommendedName>
</protein>
<name>A0A4S4A6A2_9HYPH</name>
<reference evidence="2 3" key="1">
    <citation type="submission" date="2019-04" db="EMBL/GenBank/DDBJ databases">
        <title>Rhizobium terrae sp. nov., isolated from a paddy soil.</title>
        <authorList>
            <person name="Lin S.-Y."/>
            <person name="Hameed A."/>
            <person name="Huang H.-I."/>
            <person name="Young C.-C."/>
        </authorList>
    </citation>
    <scope>NUCLEOTIDE SEQUENCE [LARGE SCALE GENOMIC DNA]</scope>
    <source>
        <strain evidence="2 3">CC-HIH110</strain>
    </source>
</reference>